<dbReference type="RefSeq" id="WP_146924964.1">
    <property type="nucleotide sequence ID" value="NZ_BJUY01000036.1"/>
</dbReference>
<dbReference type="InterPro" id="IPR024623">
    <property type="entry name" value="YtxH"/>
</dbReference>
<organism evidence="3 4">
    <name type="scientific">Alkalibacterium kapii</name>
    <dbReference type="NCBI Taxonomy" id="426704"/>
    <lineage>
        <taxon>Bacteria</taxon>
        <taxon>Bacillati</taxon>
        <taxon>Bacillota</taxon>
        <taxon>Bacilli</taxon>
        <taxon>Lactobacillales</taxon>
        <taxon>Carnobacteriaceae</taxon>
        <taxon>Alkalibacterium</taxon>
    </lineage>
</organism>
<dbReference type="AlphaFoldDB" id="A0A511AX03"/>
<dbReference type="OrthoDB" id="9810874at2"/>
<feature type="compositionally biased region" description="Basic and acidic residues" evidence="1">
    <location>
        <begin position="95"/>
        <end position="136"/>
    </location>
</feature>
<proteinExistence type="predicted"/>
<sequence length="178" mass="19925">MFIKKIGKVYEIKGFVLGTFVGASVAGLTALLLAPKSGKEVRNDIKQQTLKTKEQAKDYVEKAKDKGMELKDSVSKKSDEYAEKASESYEELTEQAEKNMDKTEENLNKIKQEAKETAEKVKNQMDNEEKSGKKNDPTVPVTTSRAVSKESTLDSEKSTENKSKDVKTDATYFNPENK</sequence>
<feature type="transmembrane region" description="Helical" evidence="2">
    <location>
        <begin position="12"/>
        <end position="34"/>
    </location>
</feature>
<name>A0A511AX03_9LACT</name>
<feature type="compositionally biased region" description="Basic and acidic residues" evidence="1">
    <location>
        <begin position="63"/>
        <end position="87"/>
    </location>
</feature>
<keyword evidence="4" id="KW-1185">Reference proteome</keyword>
<keyword evidence="2" id="KW-0812">Transmembrane</keyword>
<evidence type="ECO:0000313" key="3">
    <source>
        <dbReference type="EMBL" id="GEK92162.1"/>
    </source>
</evidence>
<dbReference type="PANTHER" id="PTHR35792">
    <property type="entry name" value="GENERAL STRESS PROTEIN"/>
    <property type="match status" value="1"/>
</dbReference>
<protein>
    <submittedName>
        <fullName evidence="3">General stress protein</fullName>
    </submittedName>
</protein>
<evidence type="ECO:0000256" key="1">
    <source>
        <dbReference type="SAM" id="MobiDB-lite"/>
    </source>
</evidence>
<keyword evidence="2" id="KW-1133">Transmembrane helix</keyword>
<comment type="caution">
    <text evidence="3">The sequence shown here is derived from an EMBL/GenBank/DDBJ whole genome shotgun (WGS) entry which is preliminary data.</text>
</comment>
<dbReference type="PANTHER" id="PTHR35792:SF2">
    <property type="entry name" value="GENERAL STRESS PROTEIN"/>
    <property type="match status" value="1"/>
</dbReference>
<reference evidence="3 4" key="1">
    <citation type="submission" date="2019-07" db="EMBL/GenBank/DDBJ databases">
        <title>Whole genome shotgun sequence of Alkalibacterium kapii NBRC 103247.</title>
        <authorList>
            <person name="Hosoyama A."/>
            <person name="Uohara A."/>
            <person name="Ohji S."/>
            <person name="Ichikawa N."/>
        </authorList>
    </citation>
    <scope>NUCLEOTIDE SEQUENCE [LARGE SCALE GENOMIC DNA]</scope>
    <source>
        <strain evidence="3 4">NBRC 103247</strain>
    </source>
</reference>
<dbReference type="Proteomes" id="UP000321662">
    <property type="component" value="Unassembled WGS sequence"/>
</dbReference>
<dbReference type="InterPro" id="IPR052928">
    <property type="entry name" value="Desiccation-related_membrane"/>
</dbReference>
<gene>
    <name evidence="3" type="ORF">AKA01nite_17840</name>
</gene>
<evidence type="ECO:0000313" key="4">
    <source>
        <dbReference type="Proteomes" id="UP000321662"/>
    </source>
</evidence>
<feature type="region of interest" description="Disordered" evidence="1">
    <location>
        <begin position="63"/>
        <end position="178"/>
    </location>
</feature>
<dbReference type="Pfam" id="PF12732">
    <property type="entry name" value="YtxH"/>
    <property type="match status" value="1"/>
</dbReference>
<accession>A0A511AX03</accession>
<keyword evidence="2" id="KW-0472">Membrane</keyword>
<dbReference type="EMBL" id="BJUY01000036">
    <property type="protein sequence ID" value="GEK92162.1"/>
    <property type="molecule type" value="Genomic_DNA"/>
</dbReference>
<evidence type="ECO:0000256" key="2">
    <source>
        <dbReference type="SAM" id="Phobius"/>
    </source>
</evidence>
<feature type="compositionally biased region" description="Basic and acidic residues" evidence="1">
    <location>
        <begin position="147"/>
        <end position="168"/>
    </location>
</feature>